<reference evidence="7" key="1">
    <citation type="journal article" date="2013" name="Science">
        <title>The Amborella genome and the evolution of flowering plants.</title>
        <authorList>
            <consortium name="Amborella Genome Project"/>
        </authorList>
    </citation>
    <scope>NUCLEOTIDE SEQUENCE [LARGE SCALE GENOMIC DNA]</scope>
</reference>
<dbReference type="Pfam" id="PF21884">
    <property type="entry name" value="ZUO1-like_ZHD"/>
    <property type="match status" value="1"/>
</dbReference>
<dbReference type="InterPro" id="IPR003604">
    <property type="entry name" value="Matrin/U1-like-C_Znf_C2H2"/>
</dbReference>
<dbReference type="Gene3D" id="3.30.160.60">
    <property type="entry name" value="Classic Zinc Finger"/>
    <property type="match status" value="1"/>
</dbReference>
<evidence type="ECO:0000256" key="3">
    <source>
        <dbReference type="ARBA" id="ARBA00022833"/>
    </source>
</evidence>
<dbReference type="SMART" id="SM00451">
    <property type="entry name" value="ZnF_U1"/>
    <property type="match status" value="1"/>
</dbReference>
<dbReference type="OMA" id="GEMANTF"/>
<evidence type="ECO:0000259" key="5">
    <source>
        <dbReference type="PROSITE" id="PS50076"/>
    </source>
</evidence>
<sequence length="628" mass="72897">MEKRCLYEVLGVSRTCSQEEIRSAYRRLALQLHPDKLLQSGVSEEVATARFQELSNAYEVLSDPKERSWYDSHRMQILFSSPNPNSKPTSHPPHFVESLNLFSFFSNSAYSGFTDNKKGFYKVYGDLCDKIHTNEVNYASLMNMDRSIVKDAPLMGNLRSDYMQVSAFYSYWLGFATVMDFCWVDQYRVSEGENRKARRVMDEENKKLRNKARKEYNETVRGLAKFVKKRDKRIIEREIQRNLEQQKREAEQLRKKKARERERLERARAYEEPDWAKVDEGERVEEEEEEEENEDAKKDGVRELYCIVCSKKFKSEKQWKNHEQSKKHREKVAELRVDGSRGNRKKSNGHGDPFIEEFCEEFKDSLDLQEEKLNNDSGVADLGEMANTFYKEEEEEDEEMVNAYDKEEEKGEEEEEEEEEEDMFNTESDLLSDDDEASILEAMVKGHKTRKNKFVRELDSSLRNGSESTHIDDDTTFVDSKFKENSKKKRSEKKESSNAKPNALGESVPCNSNHEDKEEVLSTQNAEDTCANGGEMPKKNQNQSNSSHGRKPVEQSEMNIKRKSSSKGKKQKAAPSKKPGLQCETCGENFETSCVFDSQEQPIHTFEWHGTCEFEIKIAAADHACFES</sequence>
<dbReference type="PANTHER" id="PTHR45495">
    <property type="entry name" value="DNAJ PROTEIN JJJ1 HOMOLOG"/>
    <property type="match status" value="1"/>
</dbReference>
<keyword evidence="1" id="KW-0479">Metal-binding</keyword>
<evidence type="ECO:0000256" key="2">
    <source>
        <dbReference type="ARBA" id="ARBA00022771"/>
    </source>
</evidence>
<evidence type="ECO:0000313" key="6">
    <source>
        <dbReference type="EMBL" id="ERM99984.1"/>
    </source>
</evidence>
<dbReference type="Pfam" id="PF12171">
    <property type="entry name" value="zf-C2H2_jaz"/>
    <property type="match status" value="1"/>
</dbReference>
<feature type="region of interest" description="Disordered" evidence="4">
    <location>
        <begin position="319"/>
        <end position="353"/>
    </location>
</feature>
<dbReference type="InterPro" id="IPR054076">
    <property type="entry name" value="ZUO1-like_ZHD"/>
</dbReference>
<dbReference type="InterPro" id="IPR001623">
    <property type="entry name" value="DnaJ_domain"/>
</dbReference>
<dbReference type="EMBL" id="KI394965">
    <property type="protein sequence ID" value="ERM99984.1"/>
    <property type="molecule type" value="Genomic_DNA"/>
</dbReference>
<dbReference type="PRINTS" id="PR00625">
    <property type="entry name" value="JDOMAIN"/>
</dbReference>
<keyword evidence="7" id="KW-1185">Reference proteome</keyword>
<keyword evidence="2" id="KW-0863">Zinc-finger</keyword>
<dbReference type="PROSITE" id="PS50076">
    <property type="entry name" value="DNAJ_2"/>
    <property type="match status" value="1"/>
</dbReference>
<dbReference type="InterPro" id="IPR044648">
    <property type="entry name" value="JJJ1_plant"/>
</dbReference>
<gene>
    <name evidence="6" type="ORF">AMTR_s00110p00133920</name>
</gene>
<dbReference type="CDD" id="cd06257">
    <property type="entry name" value="DnaJ"/>
    <property type="match status" value="1"/>
</dbReference>
<dbReference type="Pfam" id="PF00226">
    <property type="entry name" value="DnaJ"/>
    <property type="match status" value="1"/>
</dbReference>
<dbReference type="PROSITE" id="PS00636">
    <property type="entry name" value="DNAJ_1"/>
    <property type="match status" value="1"/>
</dbReference>
<dbReference type="SUPFAM" id="SSF57667">
    <property type="entry name" value="beta-beta-alpha zinc fingers"/>
    <property type="match status" value="1"/>
</dbReference>
<dbReference type="SUPFAM" id="SSF46565">
    <property type="entry name" value="Chaperone J-domain"/>
    <property type="match status" value="1"/>
</dbReference>
<dbReference type="HOGENOM" id="CLU_009539_1_1_1"/>
<dbReference type="InterPro" id="IPR013087">
    <property type="entry name" value="Znf_C2H2_type"/>
</dbReference>
<dbReference type="Proteomes" id="UP000017836">
    <property type="component" value="Unassembled WGS sequence"/>
</dbReference>
<keyword evidence="3" id="KW-0862">Zinc</keyword>
<feature type="compositionally biased region" description="Basic residues" evidence="4">
    <location>
        <begin position="561"/>
        <end position="572"/>
    </location>
</feature>
<dbReference type="GO" id="GO:0008270">
    <property type="term" value="F:zinc ion binding"/>
    <property type="evidence" value="ECO:0007669"/>
    <property type="project" value="UniProtKB-KW"/>
</dbReference>
<dbReference type="InterPro" id="IPR018253">
    <property type="entry name" value="DnaJ_domain_CS"/>
</dbReference>
<feature type="compositionally biased region" description="Basic and acidic residues" evidence="4">
    <location>
        <begin position="331"/>
        <end position="341"/>
    </location>
</feature>
<dbReference type="GO" id="GO:0003676">
    <property type="term" value="F:nucleic acid binding"/>
    <property type="evidence" value="ECO:0007669"/>
    <property type="project" value="InterPro"/>
</dbReference>
<evidence type="ECO:0000256" key="1">
    <source>
        <dbReference type="ARBA" id="ARBA00022723"/>
    </source>
</evidence>
<feature type="region of interest" description="Disordered" evidence="4">
    <location>
        <begin position="391"/>
        <end position="582"/>
    </location>
</feature>
<dbReference type="Gramene" id="ERM99984">
    <property type="protein sequence ID" value="ERM99984"/>
    <property type="gene ID" value="AMTR_s00110p00133920"/>
</dbReference>
<dbReference type="PANTHER" id="PTHR45495:SF1">
    <property type="entry name" value="DNAJ PROTEIN JJJ1 HOMOLOG"/>
    <property type="match status" value="1"/>
</dbReference>
<dbReference type="eggNOG" id="KOG0717">
    <property type="taxonomic scope" value="Eukaryota"/>
</dbReference>
<name>W1NZ59_AMBTC</name>
<feature type="domain" description="J" evidence="5">
    <location>
        <begin position="5"/>
        <end position="74"/>
    </location>
</feature>
<dbReference type="InterPro" id="IPR022755">
    <property type="entry name" value="Znf_C2H2_jaz"/>
</dbReference>
<dbReference type="InterPro" id="IPR036869">
    <property type="entry name" value="J_dom_sf"/>
</dbReference>
<dbReference type="InterPro" id="IPR036236">
    <property type="entry name" value="Znf_C2H2_sf"/>
</dbReference>
<proteinExistence type="predicted"/>
<evidence type="ECO:0000256" key="4">
    <source>
        <dbReference type="SAM" id="MobiDB-lite"/>
    </source>
</evidence>
<organism evidence="6 7">
    <name type="scientific">Amborella trichopoda</name>
    <dbReference type="NCBI Taxonomy" id="13333"/>
    <lineage>
        <taxon>Eukaryota</taxon>
        <taxon>Viridiplantae</taxon>
        <taxon>Streptophyta</taxon>
        <taxon>Embryophyta</taxon>
        <taxon>Tracheophyta</taxon>
        <taxon>Spermatophyta</taxon>
        <taxon>Magnoliopsida</taxon>
        <taxon>Amborellales</taxon>
        <taxon>Amborellaceae</taxon>
        <taxon>Amborella</taxon>
    </lineage>
</organism>
<protein>
    <recommendedName>
        <fullName evidence="5">J domain-containing protein</fullName>
    </recommendedName>
</protein>
<dbReference type="SMART" id="SM00271">
    <property type="entry name" value="DnaJ"/>
    <property type="match status" value="1"/>
</dbReference>
<feature type="compositionally biased region" description="Acidic residues" evidence="4">
    <location>
        <begin position="282"/>
        <end position="294"/>
    </location>
</feature>
<feature type="compositionally biased region" description="Acidic residues" evidence="4">
    <location>
        <begin position="410"/>
        <end position="438"/>
    </location>
</feature>
<dbReference type="STRING" id="13333.W1NZ59"/>
<feature type="region of interest" description="Disordered" evidence="4">
    <location>
        <begin position="277"/>
        <end position="296"/>
    </location>
</feature>
<accession>W1NZ59</accession>
<evidence type="ECO:0000313" key="7">
    <source>
        <dbReference type="Proteomes" id="UP000017836"/>
    </source>
</evidence>
<dbReference type="Gene3D" id="1.10.287.110">
    <property type="entry name" value="DnaJ domain"/>
    <property type="match status" value="1"/>
</dbReference>
<dbReference type="PROSITE" id="PS00028">
    <property type="entry name" value="ZINC_FINGER_C2H2_1"/>
    <property type="match status" value="1"/>
</dbReference>
<dbReference type="AlphaFoldDB" id="W1NZ59"/>